<dbReference type="PROSITE" id="PS01186">
    <property type="entry name" value="EGF_2"/>
    <property type="match status" value="1"/>
</dbReference>
<dbReference type="Gene3D" id="2.120.10.30">
    <property type="entry name" value="TolB, C-terminal domain"/>
    <property type="match status" value="1"/>
</dbReference>
<sequence length="585" mass="64612">MAPVAVLLLLLAALQPLWAFSWDVAVASEGQLDLLLNSGKAVRNERTDKLSVASGLVYLPKQEVFLLSNSDEEVGSSIFTLKISERTNTSQVSPLIEANSAERRIFSLAYDPQDDFLYWADWKQKAILKAFLPPNLQGPLKTQVVHKFVAEIPTSVAIDHCRRKLYWSNVNYGDATIESSDLDGSNRVVLLKKGLRLPNGIALNLRGDGRLLWVDNLEGIFYSVNSARLDGSEHKVLYHGRHQEPNSLVFDPEEALMWNDRIHDVVWRMDLKIPGSEPYRFFGVEDLSPLSVAVKTNTSYFADVCKVEPVVTTTTVPSTPKSSPIPAALLCLNGGEENTASRSCKCLPGFSGAHCEVDLCHNYCLKGGVCVISPQGAASCHCPPSRSGERCEIDLCQGLCLNGGFCHLNLSTNHTVCHCVDGFEGERCERRQDICTAHCNIPKCSSCEYSTKVVHPPHQNPQDASPWSPLVLALGGVCTVLIVSTIFLVIQVLKLRRRPRLKRRVIVSRKEVAVPSFQQPQNGSAGDTCEITIENCCNMNICETPCFEPPNRLGHKVKEDKKTLLANMEDSEADDQETSKESSYS</sequence>
<dbReference type="GO" id="GO:0017147">
    <property type="term" value="F:Wnt-protein binding"/>
    <property type="evidence" value="ECO:0007669"/>
    <property type="project" value="TreeGrafter"/>
</dbReference>
<keyword evidence="9" id="KW-1185">Reference proteome</keyword>
<dbReference type="PANTHER" id="PTHR46513:SF13">
    <property type="entry name" value="EGF-LIKE DOMAIN-CONTAINING PROTEIN"/>
    <property type="match status" value="1"/>
</dbReference>
<feature type="domain" description="EGF-like" evidence="7">
    <location>
        <begin position="392"/>
        <end position="429"/>
    </location>
</feature>
<dbReference type="CDD" id="cd00054">
    <property type="entry name" value="EGF_CA"/>
    <property type="match status" value="1"/>
</dbReference>
<dbReference type="Pfam" id="PF00058">
    <property type="entry name" value="Ldl_recept_b"/>
    <property type="match status" value="1"/>
</dbReference>
<dbReference type="PROSITE" id="PS51120">
    <property type="entry name" value="LDLRB"/>
    <property type="match status" value="2"/>
</dbReference>
<dbReference type="GO" id="GO:0005886">
    <property type="term" value="C:plasma membrane"/>
    <property type="evidence" value="ECO:0007669"/>
    <property type="project" value="TreeGrafter"/>
</dbReference>
<gene>
    <name evidence="8" type="ORF">CLODIP_2_CD06590</name>
</gene>
<feature type="disulfide bond" evidence="2">
    <location>
        <begin position="419"/>
        <end position="428"/>
    </location>
</feature>
<dbReference type="OrthoDB" id="382013at2759"/>
<dbReference type="GO" id="GO:0060070">
    <property type="term" value="P:canonical Wnt signaling pathway"/>
    <property type="evidence" value="ECO:0007669"/>
    <property type="project" value="TreeGrafter"/>
</dbReference>
<comment type="caution">
    <text evidence="2">Lacks conserved residue(s) required for the propagation of feature annotation.</text>
</comment>
<dbReference type="PANTHER" id="PTHR46513">
    <property type="entry name" value="VITELLOGENIN RECEPTOR-LIKE PROTEIN-RELATED-RELATED"/>
    <property type="match status" value="1"/>
</dbReference>
<feature type="disulfide bond" evidence="2">
    <location>
        <begin position="400"/>
        <end position="417"/>
    </location>
</feature>
<dbReference type="InterPro" id="IPR050778">
    <property type="entry name" value="Cueball_EGF_LRP_Nidogen"/>
</dbReference>
<dbReference type="SUPFAM" id="SSF101898">
    <property type="entry name" value="NHL repeat"/>
    <property type="match status" value="1"/>
</dbReference>
<evidence type="ECO:0000313" key="9">
    <source>
        <dbReference type="Proteomes" id="UP000494165"/>
    </source>
</evidence>
<dbReference type="PROSITE" id="PS00022">
    <property type="entry name" value="EGF_1"/>
    <property type="match status" value="1"/>
</dbReference>
<evidence type="ECO:0000256" key="3">
    <source>
        <dbReference type="PROSITE-ProRule" id="PRU00461"/>
    </source>
</evidence>
<dbReference type="Gene3D" id="2.10.25.10">
    <property type="entry name" value="Laminin"/>
    <property type="match status" value="3"/>
</dbReference>
<evidence type="ECO:0000256" key="4">
    <source>
        <dbReference type="SAM" id="MobiDB-lite"/>
    </source>
</evidence>
<keyword evidence="1 2" id="KW-0245">EGF-like domain</keyword>
<dbReference type="PROSITE" id="PS50026">
    <property type="entry name" value="EGF_3"/>
    <property type="match status" value="2"/>
</dbReference>
<feature type="repeat" description="LDL-receptor class B" evidence="3">
    <location>
        <begin position="209"/>
        <end position="254"/>
    </location>
</feature>
<evidence type="ECO:0000259" key="7">
    <source>
        <dbReference type="PROSITE" id="PS50026"/>
    </source>
</evidence>
<dbReference type="EMBL" id="CADEPI010000022">
    <property type="protein sequence ID" value="CAB3365798.1"/>
    <property type="molecule type" value="Genomic_DNA"/>
</dbReference>
<dbReference type="AlphaFoldDB" id="A0A8S1CCF0"/>
<feature type="disulfide bond" evidence="2">
    <location>
        <begin position="396"/>
        <end position="406"/>
    </location>
</feature>
<dbReference type="InterPro" id="IPR011042">
    <property type="entry name" value="6-blade_b-propeller_TolB-like"/>
</dbReference>
<accession>A0A8S1CCF0</accession>
<keyword evidence="5" id="KW-1133">Transmembrane helix</keyword>
<evidence type="ECO:0000313" key="8">
    <source>
        <dbReference type="EMBL" id="CAB3365798.1"/>
    </source>
</evidence>
<feature type="repeat" description="LDL-receptor class B" evidence="3">
    <location>
        <begin position="163"/>
        <end position="207"/>
    </location>
</feature>
<dbReference type="InterPro" id="IPR000742">
    <property type="entry name" value="EGF"/>
</dbReference>
<comment type="caution">
    <text evidence="8">The sequence shown here is derived from an EMBL/GenBank/DDBJ whole genome shotgun (WGS) entry which is preliminary data.</text>
</comment>
<feature type="region of interest" description="Disordered" evidence="4">
    <location>
        <begin position="563"/>
        <end position="585"/>
    </location>
</feature>
<dbReference type="SUPFAM" id="SSF57196">
    <property type="entry name" value="EGF/Laminin"/>
    <property type="match status" value="2"/>
</dbReference>
<evidence type="ECO:0000256" key="1">
    <source>
        <dbReference type="ARBA" id="ARBA00022536"/>
    </source>
</evidence>
<name>A0A8S1CCF0_9INSE</name>
<feature type="transmembrane region" description="Helical" evidence="5">
    <location>
        <begin position="467"/>
        <end position="493"/>
    </location>
</feature>
<evidence type="ECO:0000256" key="6">
    <source>
        <dbReference type="SAM" id="SignalP"/>
    </source>
</evidence>
<dbReference type="GO" id="GO:0042813">
    <property type="term" value="F:Wnt receptor activity"/>
    <property type="evidence" value="ECO:0007669"/>
    <property type="project" value="TreeGrafter"/>
</dbReference>
<dbReference type="Proteomes" id="UP000494165">
    <property type="component" value="Unassembled WGS sequence"/>
</dbReference>
<protein>
    <recommendedName>
        <fullName evidence="7">EGF-like domain-containing protein</fullName>
    </recommendedName>
</protein>
<dbReference type="InterPro" id="IPR000033">
    <property type="entry name" value="LDLR_classB_rpt"/>
</dbReference>
<dbReference type="SMART" id="SM00181">
    <property type="entry name" value="EGF"/>
    <property type="match status" value="3"/>
</dbReference>
<reference evidence="8 9" key="1">
    <citation type="submission" date="2020-04" db="EMBL/GenBank/DDBJ databases">
        <authorList>
            <person name="Alioto T."/>
            <person name="Alioto T."/>
            <person name="Gomez Garrido J."/>
        </authorList>
    </citation>
    <scope>NUCLEOTIDE SEQUENCE [LARGE SCALE GENOMIC DNA]</scope>
</reference>
<feature type="disulfide bond" evidence="2">
    <location>
        <begin position="360"/>
        <end position="370"/>
    </location>
</feature>
<dbReference type="SMART" id="SM00135">
    <property type="entry name" value="LY"/>
    <property type="match status" value="3"/>
</dbReference>
<keyword evidence="5" id="KW-0812">Transmembrane</keyword>
<keyword evidence="6" id="KW-0732">Signal</keyword>
<organism evidence="8 9">
    <name type="scientific">Cloeon dipterum</name>
    <dbReference type="NCBI Taxonomy" id="197152"/>
    <lineage>
        <taxon>Eukaryota</taxon>
        <taxon>Metazoa</taxon>
        <taxon>Ecdysozoa</taxon>
        <taxon>Arthropoda</taxon>
        <taxon>Hexapoda</taxon>
        <taxon>Insecta</taxon>
        <taxon>Pterygota</taxon>
        <taxon>Palaeoptera</taxon>
        <taxon>Ephemeroptera</taxon>
        <taxon>Pisciforma</taxon>
        <taxon>Baetidae</taxon>
        <taxon>Cloeon</taxon>
    </lineage>
</organism>
<keyword evidence="5" id="KW-0472">Membrane</keyword>
<feature type="chain" id="PRO_5035792332" description="EGF-like domain-containing protein" evidence="6">
    <location>
        <begin position="20"/>
        <end position="585"/>
    </location>
</feature>
<feature type="signal peptide" evidence="6">
    <location>
        <begin position="1"/>
        <end position="19"/>
    </location>
</feature>
<evidence type="ECO:0000256" key="2">
    <source>
        <dbReference type="PROSITE-ProRule" id="PRU00076"/>
    </source>
</evidence>
<keyword evidence="2" id="KW-1015">Disulfide bond</keyword>
<proteinExistence type="predicted"/>
<feature type="domain" description="EGF-like" evidence="7">
    <location>
        <begin position="356"/>
        <end position="389"/>
    </location>
</feature>
<evidence type="ECO:0000256" key="5">
    <source>
        <dbReference type="SAM" id="Phobius"/>
    </source>
</evidence>